<comment type="caution">
    <text evidence="2">The sequence shown here is derived from an EMBL/GenBank/DDBJ whole genome shotgun (WGS) entry which is preliminary data.</text>
</comment>
<keyword evidence="3" id="KW-1185">Reference proteome</keyword>
<evidence type="ECO:0000259" key="1">
    <source>
        <dbReference type="Pfam" id="PF18029"/>
    </source>
</evidence>
<evidence type="ECO:0000313" key="3">
    <source>
        <dbReference type="Proteomes" id="UP001595965"/>
    </source>
</evidence>
<name>A0ABV8XZZ3_9MICC</name>
<accession>A0ABV8XZZ3</accession>
<protein>
    <submittedName>
        <fullName evidence="2">VOC family protein</fullName>
    </submittedName>
</protein>
<feature type="domain" description="Glyoxalase-like" evidence="1">
    <location>
        <begin position="130"/>
        <end position="233"/>
    </location>
</feature>
<dbReference type="EMBL" id="JBHSEN010000001">
    <property type="protein sequence ID" value="MFC4429148.1"/>
    <property type="molecule type" value="Genomic_DNA"/>
</dbReference>
<gene>
    <name evidence="2" type="ORF">ACFO0K_05575</name>
</gene>
<dbReference type="RefSeq" id="WP_344228876.1">
    <property type="nucleotide sequence ID" value="NZ_BAAALH010000002.1"/>
</dbReference>
<dbReference type="PANTHER" id="PTHR35908">
    <property type="entry name" value="HYPOTHETICAL FUSION PROTEIN"/>
    <property type="match status" value="1"/>
</dbReference>
<dbReference type="Pfam" id="PF18029">
    <property type="entry name" value="Glyoxalase_6"/>
    <property type="match status" value="2"/>
</dbReference>
<dbReference type="InterPro" id="IPR041581">
    <property type="entry name" value="Glyoxalase_6"/>
</dbReference>
<reference evidence="3" key="1">
    <citation type="journal article" date="2019" name="Int. J. Syst. Evol. Microbiol.">
        <title>The Global Catalogue of Microorganisms (GCM) 10K type strain sequencing project: providing services to taxonomists for standard genome sequencing and annotation.</title>
        <authorList>
            <consortium name="The Broad Institute Genomics Platform"/>
            <consortium name="The Broad Institute Genome Sequencing Center for Infectious Disease"/>
            <person name="Wu L."/>
            <person name="Ma J."/>
        </authorList>
    </citation>
    <scope>NUCLEOTIDE SEQUENCE [LARGE SCALE GENOMIC DNA]</scope>
    <source>
        <strain evidence="3">CGMCC 1.12125</strain>
    </source>
</reference>
<dbReference type="SUPFAM" id="SSF54593">
    <property type="entry name" value="Glyoxalase/Bleomycin resistance protein/Dihydroxybiphenyl dioxygenase"/>
    <property type="match status" value="2"/>
</dbReference>
<dbReference type="PANTHER" id="PTHR35908:SF1">
    <property type="entry name" value="CONSERVED PROTEIN"/>
    <property type="match status" value="1"/>
</dbReference>
<sequence>MRLENLNFDARDPRRLAGFWAAALGAEPLTDEEAGVEVRLPLPGGRFLDLCFERVTDPSPAKSRLHADLTGGDRGQQQDVVERLLGLGATPADIGQGDVPWVVLADPEGNVFCVMDERPAYRGGGPIAALALESADPERDAGFWAVATEWVRVEGEAPATLRHPSGTGPVLEFLCESGPKRGKNRLHVDVRPGPDESAATDRIQAAGARMLIDNPQWPWSTWADPSGNEFCLLVPERSQ</sequence>
<evidence type="ECO:0000313" key="2">
    <source>
        <dbReference type="EMBL" id="MFC4429148.1"/>
    </source>
</evidence>
<proteinExistence type="predicted"/>
<dbReference type="InterPro" id="IPR029068">
    <property type="entry name" value="Glyas_Bleomycin-R_OHBP_Dase"/>
</dbReference>
<organism evidence="2 3">
    <name type="scientific">Citricoccus alkalitolerans</name>
    <dbReference type="NCBI Taxonomy" id="246603"/>
    <lineage>
        <taxon>Bacteria</taxon>
        <taxon>Bacillati</taxon>
        <taxon>Actinomycetota</taxon>
        <taxon>Actinomycetes</taxon>
        <taxon>Micrococcales</taxon>
        <taxon>Micrococcaceae</taxon>
        <taxon>Citricoccus</taxon>
    </lineage>
</organism>
<dbReference type="Proteomes" id="UP001595965">
    <property type="component" value="Unassembled WGS sequence"/>
</dbReference>
<dbReference type="Gene3D" id="3.10.180.10">
    <property type="entry name" value="2,3-Dihydroxybiphenyl 1,2-Dioxygenase, domain 1"/>
    <property type="match status" value="2"/>
</dbReference>
<feature type="domain" description="Glyoxalase-like" evidence="1">
    <location>
        <begin position="6"/>
        <end position="115"/>
    </location>
</feature>